<evidence type="ECO:0000313" key="1">
    <source>
        <dbReference type="EMBL" id="KAJ8341940.1"/>
    </source>
</evidence>
<accession>A0A9Q1IIM6</accession>
<dbReference type="AlphaFoldDB" id="A0A9Q1IIM6"/>
<comment type="caution">
    <text evidence="1">The sequence shown here is derived from an EMBL/GenBank/DDBJ whole genome shotgun (WGS) entry which is preliminary data.</text>
</comment>
<keyword evidence="2" id="KW-1185">Reference proteome</keyword>
<protein>
    <submittedName>
        <fullName evidence="1">Uncharacterized protein</fullName>
    </submittedName>
</protein>
<dbReference type="EMBL" id="JAINUF010000015">
    <property type="protein sequence ID" value="KAJ8341940.1"/>
    <property type="molecule type" value="Genomic_DNA"/>
</dbReference>
<sequence>MKEAIHSRFMERKQKNLVSLFREEHASECDESPSDPEKGCSTAAGNLQCSFTGSDFQIFCRATVEAYKAYHENPSAVRGNQSEDGVFAAAF</sequence>
<proteinExistence type="predicted"/>
<organism evidence="1 2">
    <name type="scientific">Synaphobranchus kaupii</name>
    <name type="common">Kaup's arrowtooth eel</name>
    <dbReference type="NCBI Taxonomy" id="118154"/>
    <lineage>
        <taxon>Eukaryota</taxon>
        <taxon>Metazoa</taxon>
        <taxon>Chordata</taxon>
        <taxon>Craniata</taxon>
        <taxon>Vertebrata</taxon>
        <taxon>Euteleostomi</taxon>
        <taxon>Actinopterygii</taxon>
        <taxon>Neopterygii</taxon>
        <taxon>Teleostei</taxon>
        <taxon>Anguilliformes</taxon>
        <taxon>Synaphobranchidae</taxon>
        <taxon>Synaphobranchus</taxon>
    </lineage>
</organism>
<name>A0A9Q1IIM6_SYNKA</name>
<gene>
    <name evidence="1" type="ORF">SKAU_G00342310</name>
</gene>
<dbReference type="Proteomes" id="UP001152622">
    <property type="component" value="Chromosome 15"/>
</dbReference>
<reference evidence="1" key="1">
    <citation type="journal article" date="2023" name="Science">
        <title>Genome structures resolve the early diversification of teleost fishes.</title>
        <authorList>
            <person name="Parey E."/>
            <person name="Louis A."/>
            <person name="Montfort J."/>
            <person name="Bouchez O."/>
            <person name="Roques C."/>
            <person name="Iampietro C."/>
            <person name="Lluch J."/>
            <person name="Castinel A."/>
            <person name="Donnadieu C."/>
            <person name="Desvignes T."/>
            <person name="Floi Bucao C."/>
            <person name="Jouanno E."/>
            <person name="Wen M."/>
            <person name="Mejri S."/>
            <person name="Dirks R."/>
            <person name="Jansen H."/>
            <person name="Henkel C."/>
            <person name="Chen W.J."/>
            <person name="Zahm M."/>
            <person name="Cabau C."/>
            <person name="Klopp C."/>
            <person name="Thompson A.W."/>
            <person name="Robinson-Rechavi M."/>
            <person name="Braasch I."/>
            <person name="Lecointre G."/>
            <person name="Bobe J."/>
            <person name="Postlethwait J.H."/>
            <person name="Berthelot C."/>
            <person name="Roest Crollius H."/>
            <person name="Guiguen Y."/>
        </authorList>
    </citation>
    <scope>NUCLEOTIDE SEQUENCE</scope>
    <source>
        <strain evidence="1">WJC10195</strain>
    </source>
</reference>
<evidence type="ECO:0000313" key="2">
    <source>
        <dbReference type="Proteomes" id="UP001152622"/>
    </source>
</evidence>